<gene>
    <name evidence="2" type="ORF">SAMN04489742_4498</name>
</gene>
<protein>
    <submittedName>
        <fullName evidence="2">Uncharacterized protein</fullName>
    </submittedName>
</protein>
<keyword evidence="1" id="KW-0812">Transmembrane</keyword>
<keyword evidence="3" id="KW-1185">Reference proteome</keyword>
<dbReference type="Proteomes" id="UP000181917">
    <property type="component" value="Unassembled WGS sequence"/>
</dbReference>
<reference evidence="2 3" key="1">
    <citation type="submission" date="2016-10" db="EMBL/GenBank/DDBJ databases">
        <authorList>
            <person name="de Groot N.N."/>
        </authorList>
    </citation>
    <scope>NUCLEOTIDE SEQUENCE [LARGE SCALE GENOMIC DNA]</scope>
    <source>
        <strain evidence="2 3">DSM 20117</strain>
    </source>
</reference>
<name>A0A1H1H1I3_9MICC</name>
<feature type="transmembrane region" description="Helical" evidence="1">
    <location>
        <begin position="40"/>
        <end position="59"/>
    </location>
</feature>
<proteinExistence type="predicted"/>
<keyword evidence="1" id="KW-0472">Membrane</keyword>
<feature type="transmembrane region" description="Helical" evidence="1">
    <location>
        <begin position="71"/>
        <end position="92"/>
    </location>
</feature>
<dbReference type="EMBL" id="FNKH01000002">
    <property type="protein sequence ID" value="SDR19290.1"/>
    <property type="molecule type" value="Genomic_DNA"/>
</dbReference>
<accession>A0A1H1H1I3</accession>
<feature type="transmembrane region" description="Helical" evidence="1">
    <location>
        <begin position="6"/>
        <end position="28"/>
    </location>
</feature>
<dbReference type="AlphaFoldDB" id="A0A1H1H1I3"/>
<sequence length="135" mass="15087">MGSGVWVGVFLFGLLVVVLGLLAYAGIWRNWWTRIHMTTGYPPFAGFFAVIFLMLLTAHRSVLEIDSAVLTVVYGLLLAAVLVVGITAWFWLPAAMLPAWLREQKRAEGEACIHTGMPDNHWMAGFRPLEDRDGR</sequence>
<keyword evidence="1" id="KW-1133">Transmembrane helix</keyword>
<dbReference type="RefSeq" id="WP_074702672.1">
    <property type="nucleotide sequence ID" value="NZ_CP018863.1"/>
</dbReference>
<evidence type="ECO:0000256" key="1">
    <source>
        <dbReference type="SAM" id="Phobius"/>
    </source>
</evidence>
<evidence type="ECO:0000313" key="3">
    <source>
        <dbReference type="Proteomes" id="UP000181917"/>
    </source>
</evidence>
<evidence type="ECO:0000313" key="2">
    <source>
        <dbReference type="EMBL" id="SDR19290.1"/>
    </source>
</evidence>
<organism evidence="2 3">
    <name type="scientific">Crystallibacter crystallopoietes</name>
    <dbReference type="NCBI Taxonomy" id="37928"/>
    <lineage>
        <taxon>Bacteria</taxon>
        <taxon>Bacillati</taxon>
        <taxon>Actinomycetota</taxon>
        <taxon>Actinomycetes</taxon>
        <taxon>Micrococcales</taxon>
        <taxon>Micrococcaceae</taxon>
        <taxon>Crystallibacter</taxon>
    </lineage>
</organism>
<dbReference type="STRING" id="37928.SAMN04489742_4498"/>
<dbReference type="KEGG" id="acry:AC20117_16905"/>